<proteinExistence type="predicted"/>
<organism evidence="2 3">
    <name type="scientific">Reticulomyxa filosa</name>
    <dbReference type="NCBI Taxonomy" id="46433"/>
    <lineage>
        <taxon>Eukaryota</taxon>
        <taxon>Sar</taxon>
        <taxon>Rhizaria</taxon>
        <taxon>Retaria</taxon>
        <taxon>Foraminifera</taxon>
        <taxon>Monothalamids</taxon>
        <taxon>Reticulomyxidae</taxon>
        <taxon>Reticulomyxa</taxon>
    </lineage>
</organism>
<evidence type="ECO:0000256" key="1">
    <source>
        <dbReference type="SAM" id="MobiDB-lite"/>
    </source>
</evidence>
<feature type="compositionally biased region" description="Low complexity" evidence="1">
    <location>
        <begin position="151"/>
        <end position="176"/>
    </location>
</feature>
<feature type="compositionally biased region" description="Basic and acidic residues" evidence="1">
    <location>
        <begin position="8"/>
        <end position="27"/>
    </location>
</feature>
<keyword evidence="3" id="KW-1185">Reference proteome</keyword>
<evidence type="ECO:0000313" key="2">
    <source>
        <dbReference type="EMBL" id="ETO31792.1"/>
    </source>
</evidence>
<protein>
    <submittedName>
        <fullName evidence="2">Uncharacterized protein</fullName>
    </submittedName>
</protein>
<feature type="region of interest" description="Disordered" evidence="1">
    <location>
        <begin position="139"/>
        <end position="213"/>
    </location>
</feature>
<dbReference type="EMBL" id="ASPP01004696">
    <property type="protein sequence ID" value="ETO31792.1"/>
    <property type="molecule type" value="Genomic_DNA"/>
</dbReference>
<dbReference type="AlphaFoldDB" id="X6P2K7"/>
<evidence type="ECO:0000313" key="3">
    <source>
        <dbReference type="Proteomes" id="UP000023152"/>
    </source>
</evidence>
<feature type="non-terminal residue" evidence="2">
    <location>
        <position position="1"/>
    </location>
</feature>
<sequence>KKKKKKDKEKEKKKEKEQVKLQNQKDKLSKKLEKIEAKLHCMGENERNHQHQYQQLNCQRELRRKDGQISCMCGAPLIHTTPIAAYYSGARVNCDICGLYCPSNGDIYHCPAEKTKDHPEGYDLCFKCVRFQMRSFQDQHQQHLRPHHQRPLCPMQLQPQPPCHQQKQQLAMQQQKTTEEKDQTKEQPKPTANNKDSALPKGESPVNSPSPIDQLEGFQYATEARKIMNMGFSDVEKIKCLLISKKGDTNQVISHLLSRQF</sequence>
<reference evidence="2 3" key="1">
    <citation type="journal article" date="2013" name="Curr. Biol.">
        <title>The Genome of the Foraminiferan Reticulomyxa filosa.</title>
        <authorList>
            <person name="Glockner G."/>
            <person name="Hulsmann N."/>
            <person name="Schleicher M."/>
            <person name="Noegel A.A."/>
            <person name="Eichinger L."/>
            <person name="Gallinger C."/>
            <person name="Pawlowski J."/>
            <person name="Sierra R."/>
            <person name="Euteneuer U."/>
            <person name="Pillet L."/>
            <person name="Moustafa A."/>
            <person name="Platzer M."/>
            <person name="Groth M."/>
            <person name="Szafranski K."/>
            <person name="Schliwa M."/>
        </authorList>
    </citation>
    <scope>NUCLEOTIDE SEQUENCE [LARGE SCALE GENOMIC DNA]</scope>
</reference>
<feature type="region of interest" description="Disordered" evidence="1">
    <location>
        <begin position="1"/>
        <end position="27"/>
    </location>
</feature>
<comment type="caution">
    <text evidence="2">The sequence shown here is derived from an EMBL/GenBank/DDBJ whole genome shotgun (WGS) entry which is preliminary data.</text>
</comment>
<accession>X6P2K7</accession>
<gene>
    <name evidence="2" type="ORF">RFI_05324</name>
</gene>
<name>X6P2K7_RETFI</name>
<feature type="compositionally biased region" description="Basic and acidic residues" evidence="1">
    <location>
        <begin position="177"/>
        <end position="188"/>
    </location>
</feature>
<dbReference type="Proteomes" id="UP000023152">
    <property type="component" value="Unassembled WGS sequence"/>
</dbReference>
<dbReference type="Gene3D" id="1.10.8.10">
    <property type="entry name" value="DNA helicase RuvA subunit, C-terminal domain"/>
    <property type="match status" value="1"/>
</dbReference>